<dbReference type="EMBL" id="WKKF01000002">
    <property type="protein sequence ID" value="MRX54846.1"/>
    <property type="molecule type" value="Genomic_DNA"/>
</dbReference>
<evidence type="ECO:0000313" key="2">
    <source>
        <dbReference type="Proteomes" id="UP000441585"/>
    </source>
</evidence>
<dbReference type="RefSeq" id="WP_154318798.1">
    <property type="nucleotide sequence ID" value="NZ_CAJGAA010000002.1"/>
</dbReference>
<organism evidence="1 2">
    <name type="scientific">Metabacillus idriensis</name>
    <dbReference type="NCBI Taxonomy" id="324768"/>
    <lineage>
        <taxon>Bacteria</taxon>
        <taxon>Bacillati</taxon>
        <taxon>Bacillota</taxon>
        <taxon>Bacilli</taxon>
        <taxon>Bacillales</taxon>
        <taxon>Bacillaceae</taxon>
        <taxon>Metabacillus</taxon>
    </lineage>
</organism>
<dbReference type="AlphaFoldDB" id="A0A6I2MCV9"/>
<comment type="caution">
    <text evidence="1">The sequence shown here is derived from an EMBL/GenBank/DDBJ whole genome shotgun (WGS) entry which is preliminary data.</text>
</comment>
<evidence type="ECO:0008006" key="3">
    <source>
        <dbReference type="Google" id="ProtNLM"/>
    </source>
</evidence>
<gene>
    <name evidence="1" type="ORF">GJU41_12760</name>
</gene>
<name>A0A6I2MCV9_9BACI</name>
<evidence type="ECO:0000313" key="1">
    <source>
        <dbReference type="EMBL" id="MRX54846.1"/>
    </source>
</evidence>
<dbReference type="Proteomes" id="UP000441585">
    <property type="component" value="Unassembled WGS sequence"/>
</dbReference>
<dbReference type="InterPro" id="IPR024410">
    <property type="entry name" value="Phage_TAC_12"/>
</dbReference>
<sequence length="151" mass="17367">MAFLTINGVEHEAKFNFKFSKLADEKYGTEDEKGKKSNGFHNVYMGLLQASNESLVQFWDCGLNHLKGKDKPSLEAIEDAIAERIEEDGDSEPMLKEAYQAIDQSGFFKQQSKKFWKNIELMKSTGKTEEEKERNQKIYEMLIESKKELAA</sequence>
<accession>A0A6I2MCV9</accession>
<protein>
    <recommendedName>
        <fullName evidence="3">Phage tail protein</fullName>
    </recommendedName>
</protein>
<dbReference type="PIRSF" id="PIRSF024865">
    <property type="entry name" value="UCP024865"/>
    <property type="match status" value="1"/>
</dbReference>
<reference evidence="1 2" key="1">
    <citation type="submission" date="2019-11" db="EMBL/GenBank/DDBJ databases">
        <title>Bacillus idriensis genome.</title>
        <authorList>
            <person name="Konopka E.N."/>
            <person name="Newman J.D."/>
        </authorList>
    </citation>
    <scope>NUCLEOTIDE SEQUENCE [LARGE SCALE GENOMIC DNA]</scope>
    <source>
        <strain evidence="1 2">DSM 19097</strain>
    </source>
</reference>
<dbReference type="Pfam" id="PF12363">
    <property type="entry name" value="Phage_TAC_12"/>
    <property type="match status" value="1"/>
</dbReference>
<keyword evidence="2" id="KW-1185">Reference proteome</keyword>
<proteinExistence type="predicted"/>